<organism evidence="2">
    <name type="scientific">mine drainage metagenome</name>
    <dbReference type="NCBI Taxonomy" id="410659"/>
    <lineage>
        <taxon>unclassified sequences</taxon>
        <taxon>metagenomes</taxon>
        <taxon>ecological metagenomes</taxon>
    </lineage>
</organism>
<feature type="compositionally biased region" description="Basic and acidic residues" evidence="1">
    <location>
        <begin position="95"/>
        <end position="108"/>
    </location>
</feature>
<dbReference type="AlphaFoldDB" id="T1DFR1"/>
<protein>
    <submittedName>
        <fullName evidence="2">Uncharacterized protein</fullName>
    </submittedName>
</protein>
<name>T1DFR1_9ZZZZ</name>
<comment type="caution">
    <text evidence="2">The sequence shown here is derived from an EMBL/GenBank/DDBJ whole genome shotgun (WGS) entry which is preliminary data.</text>
</comment>
<feature type="compositionally biased region" description="Low complexity" evidence="1">
    <location>
        <begin position="134"/>
        <end position="143"/>
    </location>
</feature>
<feature type="non-terminal residue" evidence="2">
    <location>
        <position position="1"/>
    </location>
</feature>
<feature type="compositionally biased region" description="Basic and acidic residues" evidence="1">
    <location>
        <begin position="55"/>
        <end position="81"/>
    </location>
</feature>
<evidence type="ECO:0000313" key="2">
    <source>
        <dbReference type="EMBL" id="EQD80755.1"/>
    </source>
</evidence>
<gene>
    <name evidence="2" type="ORF">B1A_00558</name>
</gene>
<sequence>EPAPRREHREALRRPRHAVPRPDPGGQPRPDQGRREVRLPQGLQVLDLCDLVDPAGDHPRDRGSGENHPHPGAHGRDDQQAHPRTAPPAAGTWARTDRRRDRRGDGRVRRTRAGDPQGRAGAGVARDADRRGGRLAPSATSSRTRTRRRRPRPR</sequence>
<feature type="region of interest" description="Disordered" evidence="1">
    <location>
        <begin position="1"/>
        <end position="154"/>
    </location>
</feature>
<dbReference type="EMBL" id="AUZX01000416">
    <property type="protein sequence ID" value="EQD80755.1"/>
    <property type="molecule type" value="Genomic_DNA"/>
</dbReference>
<accession>T1DFR1</accession>
<reference evidence="2" key="1">
    <citation type="submission" date="2013-08" db="EMBL/GenBank/DDBJ databases">
        <authorList>
            <person name="Mendez C."/>
            <person name="Richter M."/>
            <person name="Ferrer M."/>
            <person name="Sanchez J."/>
        </authorList>
    </citation>
    <scope>NUCLEOTIDE SEQUENCE</scope>
</reference>
<feature type="non-terminal residue" evidence="2">
    <location>
        <position position="154"/>
    </location>
</feature>
<feature type="compositionally biased region" description="Low complexity" evidence="1">
    <location>
        <begin position="114"/>
        <end position="125"/>
    </location>
</feature>
<evidence type="ECO:0000256" key="1">
    <source>
        <dbReference type="SAM" id="MobiDB-lite"/>
    </source>
</evidence>
<reference evidence="2" key="2">
    <citation type="journal article" date="2014" name="ISME J.">
        <title>Microbial stratification in low pH oxic and suboxic macroscopic growths along an acid mine drainage.</title>
        <authorList>
            <person name="Mendez-Garcia C."/>
            <person name="Mesa V."/>
            <person name="Sprenger R.R."/>
            <person name="Richter M."/>
            <person name="Diez M.S."/>
            <person name="Solano J."/>
            <person name="Bargiela R."/>
            <person name="Golyshina O.V."/>
            <person name="Manteca A."/>
            <person name="Ramos J.L."/>
            <person name="Gallego J.R."/>
            <person name="Llorente I."/>
            <person name="Martins Dos Santos V.A."/>
            <person name="Jensen O.N."/>
            <person name="Pelaez A.I."/>
            <person name="Sanchez J."/>
            <person name="Ferrer M."/>
        </authorList>
    </citation>
    <scope>NUCLEOTIDE SEQUENCE</scope>
</reference>
<feature type="compositionally biased region" description="Basic and acidic residues" evidence="1">
    <location>
        <begin position="1"/>
        <end position="13"/>
    </location>
</feature>
<proteinExistence type="predicted"/>
<feature type="compositionally biased region" description="Basic residues" evidence="1">
    <location>
        <begin position="144"/>
        <end position="154"/>
    </location>
</feature>